<dbReference type="PANTHER" id="PTHR22589:SF103">
    <property type="entry name" value="CARNITINE O-ACETYL-TRANSFERASE, ISOFORM A-RELATED"/>
    <property type="match status" value="1"/>
</dbReference>
<dbReference type="EMBL" id="CAAALY010248487">
    <property type="protein sequence ID" value="VEL34827.1"/>
    <property type="molecule type" value="Genomic_DNA"/>
</dbReference>
<evidence type="ECO:0000259" key="2">
    <source>
        <dbReference type="Pfam" id="PF00755"/>
    </source>
</evidence>
<evidence type="ECO:0000313" key="4">
    <source>
        <dbReference type="Proteomes" id="UP000784294"/>
    </source>
</evidence>
<dbReference type="GO" id="GO:0005777">
    <property type="term" value="C:peroxisome"/>
    <property type="evidence" value="ECO:0007669"/>
    <property type="project" value="TreeGrafter"/>
</dbReference>
<dbReference type="InterPro" id="IPR000542">
    <property type="entry name" value="Carn_acyl_trans"/>
</dbReference>
<sequence length="85" mass="9529">MGIQLAYSRLRSPRDGHLPPPIYESGSLRRFHLGRTDAIRSCSPETLNFTRAMQGVTGSLDHKVNSSVTLPVLTNYSPFRYLLPL</sequence>
<evidence type="ECO:0000313" key="3">
    <source>
        <dbReference type="EMBL" id="VEL34827.1"/>
    </source>
</evidence>
<dbReference type="InterPro" id="IPR023213">
    <property type="entry name" value="CAT-like_dom_sf"/>
</dbReference>
<dbReference type="AlphaFoldDB" id="A0A3S5B2P2"/>
<evidence type="ECO:0000256" key="1">
    <source>
        <dbReference type="ARBA" id="ARBA00005232"/>
    </source>
</evidence>
<comment type="similarity">
    <text evidence="1">Belongs to the carnitine/choline acetyltransferase family.</text>
</comment>
<name>A0A3S5B2P2_9PLAT</name>
<dbReference type="PANTHER" id="PTHR22589">
    <property type="entry name" value="CARNITINE O-ACYLTRANSFERASE"/>
    <property type="match status" value="1"/>
</dbReference>
<reference evidence="3" key="1">
    <citation type="submission" date="2018-11" db="EMBL/GenBank/DDBJ databases">
        <authorList>
            <consortium name="Pathogen Informatics"/>
        </authorList>
    </citation>
    <scope>NUCLEOTIDE SEQUENCE</scope>
</reference>
<feature type="domain" description="Choline/carnitine acyltransferase" evidence="2">
    <location>
        <begin position="1"/>
        <end position="56"/>
    </location>
</feature>
<organism evidence="3 4">
    <name type="scientific">Protopolystoma xenopodis</name>
    <dbReference type="NCBI Taxonomy" id="117903"/>
    <lineage>
        <taxon>Eukaryota</taxon>
        <taxon>Metazoa</taxon>
        <taxon>Spiralia</taxon>
        <taxon>Lophotrochozoa</taxon>
        <taxon>Platyhelminthes</taxon>
        <taxon>Monogenea</taxon>
        <taxon>Polyopisthocotylea</taxon>
        <taxon>Polystomatidea</taxon>
        <taxon>Polystomatidae</taxon>
        <taxon>Protopolystoma</taxon>
    </lineage>
</organism>
<keyword evidence="4" id="KW-1185">Reference proteome</keyword>
<proteinExistence type="inferred from homology"/>
<dbReference type="OrthoDB" id="240216at2759"/>
<comment type="caution">
    <text evidence="3">The sequence shown here is derived from an EMBL/GenBank/DDBJ whole genome shotgun (WGS) entry which is preliminary data.</text>
</comment>
<gene>
    <name evidence="3" type="ORF">PXEA_LOCUS28267</name>
</gene>
<dbReference type="GO" id="GO:0019254">
    <property type="term" value="P:carnitine metabolic process, CoA-linked"/>
    <property type="evidence" value="ECO:0007669"/>
    <property type="project" value="TreeGrafter"/>
</dbReference>
<dbReference type="Pfam" id="PF00755">
    <property type="entry name" value="Carn_acyltransf"/>
    <property type="match status" value="1"/>
</dbReference>
<dbReference type="InterPro" id="IPR039551">
    <property type="entry name" value="Cho/carn_acyl_trans"/>
</dbReference>
<protein>
    <recommendedName>
        <fullName evidence="2">Choline/carnitine acyltransferase domain-containing protein</fullName>
    </recommendedName>
</protein>
<dbReference type="GO" id="GO:0004092">
    <property type="term" value="F:carnitine O-acetyltransferase activity"/>
    <property type="evidence" value="ECO:0007669"/>
    <property type="project" value="TreeGrafter"/>
</dbReference>
<dbReference type="Gene3D" id="3.30.559.10">
    <property type="entry name" value="Chloramphenicol acetyltransferase-like domain"/>
    <property type="match status" value="1"/>
</dbReference>
<accession>A0A3S5B2P2</accession>
<dbReference type="Proteomes" id="UP000784294">
    <property type="component" value="Unassembled WGS sequence"/>
</dbReference>
<dbReference type="SUPFAM" id="SSF52777">
    <property type="entry name" value="CoA-dependent acyltransferases"/>
    <property type="match status" value="1"/>
</dbReference>